<dbReference type="SMART" id="SM00054">
    <property type="entry name" value="EFh"/>
    <property type="match status" value="2"/>
</dbReference>
<dbReference type="WBParaSite" id="SCUD_0001433901-mRNA-1">
    <property type="protein sequence ID" value="SCUD_0001433901-mRNA-1"/>
    <property type="gene ID" value="SCUD_0001433901"/>
</dbReference>
<proteinExistence type="inferred from homology"/>
<dbReference type="Pfam" id="PF13405">
    <property type="entry name" value="EF-hand_6"/>
    <property type="match status" value="1"/>
</dbReference>
<gene>
    <name evidence="11" type="ORF">SCUD_LOCUS14337</name>
</gene>
<sequence>MVAGDQQLVHTPFVPSGYWSPCAPLYASVSKNGQMYMTSKDFAVKYLRLFNEENYNVSSVNCIASAADTTKDGLISFEEFLAFEALLCTCDSLYSWTFELFNRDGLGDFNNEHAIQAFKQMDQDKTGTITVDQFKNIILQLKSHLLTPLIKENLLTVALQGEMNGGRITFAYYMAFIALLTNMELVKKVYLSRTNGNAKVELTKG</sequence>
<accession>A0A183KH37</accession>
<dbReference type="GO" id="GO:0005758">
    <property type="term" value="C:mitochondrial intermembrane space"/>
    <property type="evidence" value="ECO:0007669"/>
    <property type="project" value="UniProtKB-SubCell"/>
</dbReference>
<dbReference type="GO" id="GO:0051560">
    <property type="term" value="P:mitochondrial calcium ion homeostasis"/>
    <property type="evidence" value="ECO:0007669"/>
    <property type="project" value="TreeGrafter"/>
</dbReference>
<comment type="subcellular location">
    <subcellularLocation>
        <location evidence="1">Mitochondrion inner membrane</location>
    </subcellularLocation>
    <subcellularLocation>
        <location evidence="2">Mitochondrion intermembrane space</location>
    </subcellularLocation>
</comment>
<dbReference type="SUPFAM" id="SSF47473">
    <property type="entry name" value="EF-hand"/>
    <property type="match status" value="1"/>
</dbReference>
<comment type="similarity">
    <text evidence="9">Belongs to the MICU1 family. MICU1 subfamily.</text>
</comment>
<dbReference type="GO" id="GO:1990246">
    <property type="term" value="C:uniplex complex"/>
    <property type="evidence" value="ECO:0007669"/>
    <property type="project" value="TreeGrafter"/>
</dbReference>
<keyword evidence="4" id="KW-0677">Repeat</keyword>
<keyword evidence="8" id="KW-0472">Membrane</keyword>
<dbReference type="InterPro" id="IPR002048">
    <property type="entry name" value="EF_hand_dom"/>
</dbReference>
<dbReference type="Pfam" id="PF13202">
    <property type="entry name" value="EF-hand_5"/>
    <property type="match status" value="1"/>
</dbReference>
<dbReference type="PROSITE" id="PS50222">
    <property type="entry name" value="EF_HAND_2"/>
    <property type="match status" value="1"/>
</dbReference>
<dbReference type="STRING" id="6186.A0A183KH37"/>
<keyword evidence="7" id="KW-0496">Mitochondrion</keyword>
<dbReference type="PANTHER" id="PTHR12294:SF1">
    <property type="entry name" value="CALCIUM UPTAKE PROTEIN 1, MITOCHONDRIAL"/>
    <property type="match status" value="1"/>
</dbReference>
<reference evidence="11 12" key="2">
    <citation type="submission" date="2018-11" db="EMBL/GenBank/DDBJ databases">
        <authorList>
            <consortium name="Pathogen Informatics"/>
        </authorList>
    </citation>
    <scope>NUCLEOTIDE SEQUENCE [LARGE SCALE GENOMIC DNA]</scope>
    <source>
        <strain evidence="11">Dakar</strain>
        <strain evidence="12">Dakar, Senegal</strain>
    </source>
</reference>
<evidence type="ECO:0000256" key="7">
    <source>
        <dbReference type="ARBA" id="ARBA00023128"/>
    </source>
</evidence>
<protein>
    <submittedName>
        <fullName evidence="13">EF-hand domain-containing protein</fullName>
    </submittedName>
</protein>
<evidence type="ECO:0000313" key="11">
    <source>
        <dbReference type="EMBL" id="VDP56119.1"/>
    </source>
</evidence>
<evidence type="ECO:0000256" key="1">
    <source>
        <dbReference type="ARBA" id="ARBA00004273"/>
    </source>
</evidence>
<dbReference type="InterPro" id="IPR039800">
    <property type="entry name" value="MICU1/2/3"/>
</dbReference>
<reference evidence="13" key="1">
    <citation type="submission" date="2016-06" db="UniProtKB">
        <authorList>
            <consortium name="WormBaseParasite"/>
        </authorList>
    </citation>
    <scope>IDENTIFICATION</scope>
</reference>
<organism evidence="13">
    <name type="scientific">Schistosoma curassoni</name>
    <dbReference type="NCBI Taxonomy" id="6186"/>
    <lineage>
        <taxon>Eukaryota</taxon>
        <taxon>Metazoa</taxon>
        <taxon>Spiralia</taxon>
        <taxon>Lophotrochozoa</taxon>
        <taxon>Platyhelminthes</taxon>
        <taxon>Trematoda</taxon>
        <taxon>Digenea</taxon>
        <taxon>Strigeidida</taxon>
        <taxon>Schistosomatoidea</taxon>
        <taxon>Schistosomatidae</taxon>
        <taxon>Schistosoma</taxon>
    </lineage>
</organism>
<dbReference type="InterPro" id="IPR011992">
    <property type="entry name" value="EF-hand-dom_pair"/>
</dbReference>
<dbReference type="EMBL" id="UZAK01036626">
    <property type="protein sequence ID" value="VDP56119.1"/>
    <property type="molecule type" value="Genomic_DNA"/>
</dbReference>
<dbReference type="Proteomes" id="UP000279833">
    <property type="component" value="Unassembled WGS sequence"/>
</dbReference>
<evidence type="ECO:0000256" key="3">
    <source>
        <dbReference type="ARBA" id="ARBA00022723"/>
    </source>
</evidence>
<dbReference type="PANTHER" id="PTHR12294">
    <property type="entry name" value="EF HAND DOMAIN FAMILY A1,A2-RELATED"/>
    <property type="match status" value="1"/>
</dbReference>
<evidence type="ECO:0000256" key="8">
    <source>
        <dbReference type="ARBA" id="ARBA00023136"/>
    </source>
</evidence>
<evidence type="ECO:0000256" key="4">
    <source>
        <dbReference type="ARBA" id="ARBA00022737"/>
    </source>
</evidence>
<dbReference type="AlphaFoldDB" id="A0A183KH37"/>
<dbReference type="GO" id="GO:0036444">
    <property type="term" value="P:calcium import into the mitochondrion"/>
    <property type="evidence" value="ECO:0007669"/>
    <property type="project" value="TreeGrafter"/>
</dbReference>
<evidence type="ECO:0000256" key="9">
    <source>
        <dbReference type="ARBA" id="ARBA00038333"/>
    </source>
</evidence>
<evidence type="ECO:0000313" key="13">
    <source>
        <dbReference type="WBParaSite" id="SCUD_0001433901-mRNA-1"/>
    </source>
</evidence>
<evidence type="ECO:0000256" key="6">
    <source>
        <dbReference type="ARBA" id="ARBA00022946"/>
    </source>
</evidence>
<evidence type="ECO:0000256" key="2">
    <source>
        <dbReference type="ARBA" id="ARBA00004569"/>
    </source>
</evidence>
<dbReference type="GO" id="GO:0005509">
    <property type="term" value="F:calcium ion binding"/>
    <property type="evidence" value="ECO:0007669"/>
    <property type="project" value="InterPro"/>
</dbReference>
<evidence type="ECO:0000259" key="10">
    <source>
        <dbReference type="PROSITE" id="PS50222"/>
    </source>
</evidence>
<keyword evidence="6" id="KW-0809">Transit peptide</keyword>
<keyword evidence="12" id="KW-1185">Reference proteome</keyword>
<keyword evidence="5" id="KW-0999">Mitochondrion inner membrane</keyword>
<dbReference type="Gene3D" id="1.10.238.10">
    <property type="entry name" value="EF-hand"/>
    <property type="match status" value="1"/>
</dbReference>
<evidence type="ECO:0000313" key="12">
    <source>
        <dbReference type="Proteomes" id="UP000279833"/>
    </source>
</evidence>
<name>A0A183KH37_9TREM</name>
<feature type="domain" description="EF-hand" evidence="10">
    <location>
        <begin position="109"/>
        <end position="144"/>
    </location>
</feature>
<evidence type="ECO:0000256" key="5">
    <source>
        <dbReference type="ARBA" id="ARBA00022792"/>
    </source>
</evidence>
<keyword evidence="3" id="KW-0479">Metal-binding</keyword>